<evidence type="ECO:0000256" key="3">
    <source>
        <dbReference type="ARBA" id="ARBA00012926"/>
    </source>
</evidence>
<comment type="catalytic activity">
    <reaction evidence="8">
        <text>citrate = D-threo-isocitrate</text>
        <dbReference type="Rhea" id="RHEA:10336"/>
        <dbReference type="ChEBI" id="CHEBI:15562"/>
        <dbReference type="ChEBI" id="CHEBI:16947"/>
        <dbReference type="EC" id="4.2.1.3"/>
    </reaction>
</comment>
<comment type="cofactor">
    <cofactor evidence="1">
        <name>[4Fe-4S] cluster</name>
        <dbReference type="ChEBI" id="CHEBI:49883"/>
    </cofactor>
</comment>
<keyword evidence="4" id="KW-0479">Metal-binding</keyword>
<dbReference type="InterPro" id="IPR036008">
    <property type="entry name" value="Aconitase_4Fe-4S_dom"/>
</dbReference>
<evidence type="ECO:0000256" key="6">
    <source>
        <dbReference type="ARBA" id="ARBA00023014"/>
    </source>
</evidence>
<dbReference type="PROSITE" id="PS00450">
    <property type="entry name" value="ACONITASE_1"/>
    <property type="match status" value="1"/>
</dbReference>
<evidence type="ECO:0000313" key="12">
    <source>
        <dbReference type="EMBL" id="EQD76053.1"/>
    </source>
</evidence>
<dbReference type="InterPro" id="IPR018136">
    <property type="entry name" value="Aconitase_4Fe-4S_BS"/>
</dbReference>
<dbReference type="PROSITE" id="PS01244">
    <property type="entry name" value="ACONITASE_2"/>
    <property type="match status" value="1"/>
</dbReference>
<dbReference type="PANTHER" id="PTHR11670">
    <property type="entry name" value="ACONITASE/IRON-RESPONSIVE ELEMENT FAMILY MEMBER"/>
    <property type="match status" value="1"/>
</dbReference>
<organism evidence="12">
    <name type="scientific">mine drainage metagenome</name>
    <dbReference type="NCBI Taxonomy" id="410659"/>
    <lineage>
        <taxon>unclassified sequences</taxon>
        <taxon>metagenomes</taxon>
        <taxon>ecological metagenomes</taxon>
    </lineage>
</organism>
<evidence type="ECO:0000256" key="5">
    <source>
        <dbReference type="ARBA" id="ARBA00023004"/>
    </source>
</evidence>
<dbReference type="SUPFAM" id="SSF52016">
    <property type="entry name" value="LeuD/IlvD-like"/>
    <property type="match status" value="1"/>
</dbReference>
<dbReference type="InterPro" id="IPR044137">
    <property type="entry name" value="AcnA_IRP_Swivel"/>
</dbReference>
<keyword evidence="6" id="KW-0411">Iron-sulfur</keyword>
<evidence type="ECO:0000256" key="7">
    <source>
        <dbReference type="ARBA" id="ARBA00023239"/>
    </source>
</evidence>
<dbReference type="Pfam" id="PF00694">
    <property type="entry name" value="Aconitase_C"/>
    <property type="match status" value="1"/>
</dbReference>
<dbReference type="InterPro" id="IPR015931">
    <property type="entry name" value="Acnase/IPM_dHydase_lsu_aba_1/3"/>
</dbReference>
<feature type="region of interest" description="Disordered" evidence="9">
    <location>
        <begin position="402"/>
        <end position="421"/>
    </location>
</feature>
<comment type="similarity">
    <text evidence="2">Belongs to the aconitase/IPM isomerase family.</text>
</comment>
<name>T1C5C1_9ZZZZ</name>
<evidence type="ECO:0000256" key="4">
    <source>
        <dbReference type="ARBA" id="ARBA00022723"/>
    </source>
</evidence>
<dbReference type="PRINTS" id="PR00415">
    <property type="entry name" value="ACONITASE"/>
</dbReference>
<dbReference type="CDD" id="cd01586">
    <property type="entry name" value="AcnA_IRP"/>
    <property type="match status" value="1"/>
</dbReference>
<dbReference type="InterPro" id="IPR006249">
    <property type="entry name" value="Aconitase/IRP2"/>
</dbReference>
<dbReference type="Gene3D" id="6.10.190.10">
    <property type="match status" value="1"/>
</dbReference>
<proteinExistence type="inferred from homology"/>
<dbReference type="Pfam" id="PF00330">
    <property type="entry name" value="Aconitase"/>
    <property type="match status" value="1"/>
</dbReference>
<gene>
    <name evidence="12" type="ORF">B1B_01942</name>
</gene>
<dbReference type="InterPro" id="IPR015928">
    <property type="entry name" value="Aconitase/3IPM_dehydase_swvl"/>
</dbReference>
<dbReference type="EC" id="4.2.1.3" evidence="3"/>
<accession>T1C5C1</accession>
<comment type="caution">
    <text evidence="12">The sequence shown here is derived from an EMBL/GenBank/DDBJ whole genome shotgun (WGS) entry which is preliminary data.</text>
</comment>
<dbReference type="AlphaFoldDB" id="T1C5C1"/>
<reference evidence="12" key="1">
    <citation type="submission" date="2013-08" db="EMBL/GenBank/DDBJ databases">
        <authorList>
            <person name="Mendez C."/>
            <person name="Richter M."/>
            <person name="Ferrer M."/>
            <person name="Sanchez J."/>
        </authorList>
    </citation>
    <scope>NUCLEOTIDE SEQUENCE</scope>
</reference>
<evidence type="ECO:0000259" key="11">
    <source>
        <dbReference type="Pfam" id="PF00694"/>
    </source>
</evidence>
<dbReference type="NCBIfam" id="TIGR01341">
    <property type="entry name" value="aconitase_1"/>
    <property type="match status" value="1"/>
</dbReference>
<evidence type="ECO:0000256" key="1">
    <source>
        <dbReference type="ARBA" id="ARBA00001966"/>
    </source>
</evidence>
<dbReference type="EMBL" id="AUZY01001157">
    <property type="protein sequence ID" value="EQD76053.1"/>
    <property type="molecule type" value="Genomic_DNA"/>
</dbReference>
<evidence type="ECO:0000256" key="8">
    <source>
        <dbReference type="ARBA" id="ARBA00023501"/>
    </source>
</evidence>
<dbReference type="GO" id="GO:0046872">
    <property type="term" value="F:metal ion binding"/>
    <property type="evidence" value="ECO:0007669"/>
    <property type="project" value="UniProtKB-KW"/>
</dbReference>
<evidence type="ECO:0000256" key="2">
    <source>
        <dbReference type="ARBA" id="ARBA00007185"/>
    </source>
</evidence>
<dbReference type="SUPFAM" id="SSF53732">
    <property type="entry name" value="Aconitase iron-sulfur domain"/>
    <property type="match status" value="1"/>
</dbReference>
<evidence type="ECO:0000256" key="9">
    <source>
        <dbReference type="SAM" id="MobiDB-lite"/>
    </source>
</evidence>
<dbReference type="FunFam" id="3.20.19.10:FF:000001">
    <property type="entry name" value="Aconitate hydratase"/>
    <property type="match status" value="1"/>
</dbReference>
<dbReference type="FunFam" id="3.30.499.10:FF:000002">
    <property type="entry name" value="Aconitate hydratase"/>
    <property type="match status" value="1"/>
</dbReference>
<evidence type="ECO:0000259" key="10">
    <source>
        <dbReference type="Pfam" id="PF00330"/>
    </source>
</evidence>
<dbReference type="InterPro" id="IPR001030">
    <property type="entry name" value="Acoase/IPM_deHydtase_lsu_aba"/>
</dbReference>
<dbReference type="Gene3D" id="3.20.19.10">
    <property type="entry name" value="Aconitase, domain 4"/>
    <property type="match status" value="1"/>
</dbReference>
<sequence>MKNPASLRELCLDQLTVDEEAHTLVSLRKLARKHPAVDSLPQSLRILLENVIRNLDGQAVRDQDAEAILDWKPDRPSTAEFAFTPARVLLQDFTGVPAIVDLAAMRDAMKKLGGDPKRINPLSPVELVIDHSVQVDFAQSPDSFARNRTMEFERNHERYAFLRWGQEAFDNFRVVPPDTGIVHQVNIEYLARVVFANQLSGTSWLYPDTLVGTDSHTTMVNGLGVLGWGVGGIEAEAAMLGQPMTMVIPEVVGVRLTGRLGAHATATDLVLTLTEMLRKHGVVGKFVEFFGEGLGTLAVTDRATIGNMSPEFGSTCALFPVDQQTLRYLRQTGRPEATVQRVETYCRTQGLWHEPGNQDSHYSETLELDLGTIEPSLAGPSRPQDRVRLSALPERVAGALKDYRGQGAPHGPAKAASADRDPLGALNDGDLVIAAITSCTNTSNPSVMMGAGLLARNAARRGLHPKPWVKTSLAPGSQVVTEYLREAGLLDELAHLGFELVGYGCTTCIGNSGPLRPEISEAIQKGRLAVGAILSGNRNFEGRIHPEVRLNFLASPPLVVAFSLVGRLGIDLDREPLGLDPQGVPVYLKDIWPDPEEVTRLIERHLHGQMFQKCYAEVFRGPPEWNDLKVAKGNLFAWDPASTYVQDPPFFENLKIQPPALQTIQGARILALLGDSVTTDHISPAGNISPTSPAGRYLVKLGVSPRDFNSYGSRRGNHAIMMRGTFANIRLKNALVPGTEGGMTVHFPTGQTLSIYDAAMAYQKEGTPLLIIAGKEYGSGSSRDWAAKGPALLGVRIILAESFERIHRSNLVGMGILPLEFQPGENAKSLGLTGQETFSITGIDDPAVTQVHIVAQSEKSPKKQFKARARLDTPKEREYYRHGGILNYVLRELARSGQPTPST</sequence>
<dbReference type="GO" id="GO:0051536">
    <property type="term" value="F:iron-sulfur cluster binding"/>
    <property type="evidence" value="ECO:0007669"/>
    <property type="project" value="UniProtKB-KW"/>
</dbReference>
<dbReference type="Gene3D" id="3.30.499.10">
    <property type="entry name" value="Aconitase, domain 3"/>
    <property type="match status" value="2"/>
</dbReference>
<feature type="domain" description="Aconitase A/isopropylmalate dehydratase small subunit swivel" evidence="11">
    <location>
        <begin position="696"/>
        <end position="822"/>
    </location>
</feature>
<feature type="domain" description="Aconitase/3-isopropylmalate dehydratase large subunit alpha/beta/alpha" evidence="10">
    <location>
        <begin position="79"/>
        <end position="566"/>
    </location>
</feature>
<dbReference type="NCBIfam" id="NF009520">
    <property type="entry name" value="PRK12881.1"/>
    <property type="match status" value="1"/>
</dbReference>
<dbReference type="InterPro" id="IPR000573">
    <property type="entry name" value="AconitaseA/IPMdHydase_ssu_swvl"/>
</dbReference>
<dbReference type="GO" id="GO:0003994">
    <property type="term" value="F:aconitate hydratase activity"/>
    <property type="evidence" value="ECO:0007669"/>
    <property type="project" value="UniProtKB-EC"/>
</dbReference>
<dbReference type="CDD" id="cd01580">
    <property type="entry name" value="AcnA_IRP_Swivel"/>
    <property type="match status" value="1"/>
</dbReference>
<reference evidence="12" key="2">
    <citation type="journal article" date="2014" name="ISME J.">
        <title>Microbial stratification in low pH oxic and suboxic macroscopic growths along an acid mine drainage.</title>
        <authorList>
            <person name="Mendez-Garcia C."/>
            <person name="Mesa V."/>
            <person name="Sprenger R.R."/>
            <person name="Richter M."/>
            <person name="Diez M.S."/>
            <person name="Solano J."/>
            <person name="Bargiela R."/>
            <person name="Golyshina O.V."/>
            <person name="Manteca A."/>
            <person name="Ramos J.L."/>
            <person name="Gallego J.R."/>
            <person name="Llorente I."/>
            <person name="Martins Dos Santos V.A."/>
            <person name="Jensen O.N."/>
            <person name="Pelaez A.I."/>
            <person name="Sanchez J."/>
            <person name="Ferrer M."/>
        </authorList>
    </citation>
    <scope>NUCLEOTIDE SEQUENCE</scope>
</reference>
<dbReference type="NCBIfam" id="NF006757">
    <property type="entry name" value="PRK09277.1"/>
    <property type="match status" value="1"/>
</dbReference>
<keyword evidence="7" id="KW-0456">Lyase</keyword>
<protein>
    <recommendedName>
        <fullName evidence="3">aconitate hydratase</fullName>
        <ecNumber evidence="3">4.2.1.3</ecNumber>
    </recommendedName>
</protein>
<keyword evidence="5" id="KW-0408">Iron</keyword>